<proteinExistence type="predicted"/>
<accession>A0A3D9KQ89</accession>
<reference evidence="5 6" key="1">
    <citation type="submission" date="2018-07" db="EMBL/GenBank/DDBJ databases">
        <title>Genomic Encyclopedia of Type Strains, Phase III (KMG-III): the genomes of soil and plant-associated and newly described type strains.</title>
        <authorList>
            <person name="Whitman W."/>
        </authorList>
    </citation>
    <scope>NUCLEOTIDE SEQUENCE [LARGE SCALE GENOMIC DNA]</scope>
    <source>
        <strain evidence="5 6">CECT 7287</strain>
    </source>
</reference>
<gene>
    <name evidence="5" type="ORF">DFP98_102204</name>
</gene>
<evidence type="ECO:0000259" key="4">
    <source>
        <dbReference type="PROSITE" id="PS01124"/>
    </source>
</evidence>
<name>A0A3D9KQ89_9BACL</name>
<dbReference type="InterPro" id="IPR003313">
    <property type="entry name" value="AraC-bd"/>
</dbReference>
<dbReference type="Proteomes" id="UP000256977">
    <property type="component" value="Unassembled WGS sequence"/>
</dbReference>
<dbReference type="GO" id="GO:0043565">
    <property type="term" value="F:sequence-specific DNA binding"/>
    <property type="evidence" value="ECO:0007669"/>
    <property type="project" value="InterPro"/>
</dbReference>
<feature type="domain" description="HTH araC/xylS-type" evidence="4">
    <location>
        <begin position="164"/>
        <end position="262"/>
    </location>
</feature>
<dbReference type="InterPro" id="IPR037923">
    <property type="entry name" value="HTH-like"/>
</dbReference>
<dbReference type="EMBL" id="QRDZ01000002">
    <property type="protein sequence ID" value="RED87724.1"/>
    <property type="molecule type" value="Genomic_DNA"/>
</dbReference>
<evidence type="ECO:0000313" key="6">
    <source>
        <dbReference type="Proteomes" id="UP000256977"/>
    </source>
</evidence>
<evidence type="ECO:0000313" key="5">
    <source>
        <dbReference type="EMBL" id="RED87724.1"/>
    </source>
</evidence>
<keyword evidence="2" id="KW-0238">DNA-binding</keyword>
<dbReference type="SMART" id="SM00342">
    <property type="entry name" value="HTH_ARAC"/>
    <property type="match status" value="1"/>
</dbReference>
<dbReference type="Pfam" id="PF12833">
    <property type="entry name" value="HTH_18"/>
    <property type="match status" value="1"/>
</dbReference>
<dbReference type="SUPFAM" id="SSF51215">
    <property type="entry name" value="Regulatory protein AraC"/>
    <property type="match status" value="1"/>
</dbReference>
<evidence type="ECO:0000256" key="3">
    <source>
        <dbReference type="ARBA" id="ARBA00023163"/>
    </source>
</evidence>
<dbReference type="InterPro" id="IPR009057">
    <property type="entry name" value="Homeodomain-like_sf"/>
</dbReference>
<comment type="caution">
    <text evidence="5">The sequence shown here is derived from an EMBL/GenBank/DDBJ whole genome shotgun (WGS) entry which is preliminary data.</text>
</comment>
<protein>
    <submittedName>
        <fullName evidence="5">AraC family transcriptional regulator of arabinose operon</fullName>
    </submittedName>
</protein>
<evidence type="ECO:0000256" key="1">
    <source>
        <dbReference type="ARBA" id="ARBA00023015"/>
    </source>
</evidence>
<keyword evidence="3" id="KW-0804">Transcription</keyword>
<sequence>MAHNAIELHSLGYSVHRKPFFNLQKSVSSLLLLRLQVKGNCRVSLNGRPYEVGPGDLIFSKPSETYQLTVDASPGKESADYYLFCEGEWIARWLAQGGFPDCVRIEVNDDILSLWRRLIDEKRNLREDNSELMDYLLKALCLTLERSIRRRAGHDASSDLYMPYRIKRYVEQHATEPLTLEEIAKQHGISVSSASHLFKKTFKLSIIRYAVEVRLAVAVERILHTELPLEHISESCGFRSYPYFCRAFRSRYRIPPSQYRTDHRASHA</sequence>
<keyword evidence="6" id="KW-1185">Reference proteome</keyword>
<dbReference type="Pfam" id="PF02311">
    <property type="entry name" value="AraC_binding"/>
    <property type="match status" value="1"/>
</dbReference>
<dbReference type="AlphaFoldDB" id="A0A3D9KQ89"/>
<dbReference type="Gene3D" id="1.10.10.60">
    <property type="entry name" value="Homeodomain-like"/>
    <property type="match status" value="1"/>
</dbReference>
<dbReference type="GO" id="GO:0003700">
    <property type="term" value="F:DNA-binding transcription factor activity"/>
    <property type="evidence" value="ECO:0007669"/>
    <property type="project" value="InterPro"/>
</dbReference>
<evidence type="ECO:0000256" key="2">
    <source>
        <dbReference type="ARBA" id="ARBA00023125"/>
    </source>
</evidence>
<keyword evidence="1" id="KW-0805">Transcription regulation</keyword>
<dbReference type="SUPFAM" id="SSF46689">
    <property type="entry name" value="Homeodomain-like"/>
    <property type="match status" value="2"/>
</dbReference>
<dbReference type="PANTHER" id="PTHR43280">
    <property type="entry name" value="ARAC-FAMILY TRANSCRIPTIONAL REGULATOR"/>
    <property type="match status" value="1"/>
</dbReference>
<dbReference type="PROSITE" id="PS01124">
    <property type="entry name" value="HTH_ARAC_FAMILY_2"/>
    <property type="match status" value="1"/>
</dbReference>
<dbReference type="InterPro" id="IPR018060">
    <property type="entry name" value="HTH_AraC"/>
</dbReference>
<dbReference type="PANTHER" id="PTHR43280:SF2">
    <property type="entry name" value="HTH-TYPE TRANSCRIPTIONAL REGULATOR EXSA"/>
    <property type="match status" value="1"/>
</dbReference>
<organism evidence="5 6">
    <name type="scientific">Cohnella phaseoli</name>
    <dbReference type="NCBI Taxonomy" id="456490"/>
    <lineage>
        <taxon>Bacteria</taxon>
        <taxon>Bacillati</taxon>
        <taxon>Bacillota</taxon>
        <taxon>Bacilli</taxon>
        <taxon>Bacillales</taxon>
        <taxon>Paenibacillaceae</taxon>
        <taxon>Cohnella</taxon>
    </lineage>
</organism>